<gene>
    <name evidence="1" type="ORF">Poli38472_005831</name>
</gene>
<name>A0A8K1CU83_PYTOL</name>
<organism evidence="1 2">
    <name type="scientific">Pythium oligandrum</name>
    <name type="common">Mycoparasitic fungus</name>
    <dbReference type="NCBI Taxonomy" id="41045"/>
    <lineage>
        <taxon>Eukaryota</taxon>
        <taxon>Sar</taxon>
        <taxon>Stramenopiles</taxon>
        <taxon>Oomycota</taxon>
        <taxon>Peronosporomycetes</taxon>
        <taxon>Pythiales</taxon>
        <taxon>Pythiaceae</taxon>
        <taxon>Pythium</taxon>
    </lineage>
</organism>
<reference evidence="1" key="1">
    <citation type="submission" date="2019-03" db="EMBL/GenBank/DDBJ databases">
        <title>Long read genome sequence of the mycoparasitic Pythium oligandrum ATCC 38472 isolated from sugarbeet rhizosphere.</title>
        <authorList>
            <person name="Gaulin E."/>
        </authorList>
    </citation>
    <scope>NUCLEOTIDE SEQUENCE</scope>
    <source>
        <strain evidence="1">ATCC 38472_TT</strain>
    </source>
</reference>
<dbReference type="EMBL" id="SPLM01000002">
    <property type="protein sequence ID" value="TMW68363.1"/>
    <property type="molecule type" value="Genomic_DNA"/>
</dbReference>
<keyword evidence="2" id="KW-1185">Reference proteome</keyword>
<sequence>MSVMIPIRPRFYQFRKAVFDQIRHHLISDASSKYLEVFRSVRHLESGDKALDLFQDMCVRYGRSNKTCLVVNVPNCALKGYLPNGVITYKLLDEAGASLLEEETYLVMSSGPASCIFATLSSIGFEATSQRVQDQTT</sequence>
<evidence type="ECO:0000313" key="1">
    <source>
        <dbReference type="EMBL" id="TMW68363.1"/>
    </source>
</evidence>
<comment type="caution">
    <text evidence="1">The sequence shown here is derived from an EMBL/GenBank/DDBJ whole genome shotgun (WGS) entry which is preliminary data.</text>
</comment>
<protein>
    <submittedName>
        <fullName evidence="1">Uncharacterized protein</fullName>
    </submittedName>
</protein>
<proteinExistence type="predicted"/>
<dbReference type="AlphaFoldDB" id="A0A8K1CU83"/>
<evidence type="ECO:0000313" key="2">
    <source>
        <dbReference type="Proteomes" id="UP000794436"/>
    </source>
</evidence>
<dbReference type="Proteomes" id="UP000794436">
    <property type="component" value="Unassembled WGS sequence"/>
</dbReference>
<accession>A0A8K1CU83</accession>